<dbReference type="Proteomes" id="UP000738126">
    <property type="component" value="Unassembled WGS sequence"/>
</dbReference>
<feature type="region of interest" description="Disordered" evidence="1">
    <location>
        <begin position="1"/>
        <end position="69"/>
    </location>
</feature>
<accession>A0ABS1E5I3</accession>
<protein>
    <submittedName>
        <fullName evidence="2">Uncharacterized protein</fullName>
    </submittedName>
</protein>
<reference evidence="2 3" key="1">
    <citation type="journal article" date="2020" name="Microorganisms">
        <title>Osmotic Adaptation and Compatible Solute Biosynthesis of Phototrophic Bacteria as Revealed from Genome Analyses.</title>
        <authorList>
            <person name="Imhoff J.F."/>
            <person name="Rahn T."/>
            <person name="Kunzel S."/>
            <person name="Keller A."/>
            <person name="Neulinger S.C."/>
        </authorList>
    </citation>
    <scope>NUCLEOTIDE SEQUENCE [LARGE SCALE GENOMIC DNA]</scope>
    <source>
        <strain evidence="2 3">DSM 15116</strain>
    </source>
</reference>
<evidence type="ECO:0000313" key="2">
    <source>
        <dbReference type="EMBL" id="MBK1726025.1"/>
    </source>
</evidence>
<name>A0ABS1E5I3_9GAMM</name>
<evidence type="ECO:0000256" key="1">
    <source>
        <dbReference type="SAM" id="MobiDB-lite"/>
    </source>
</evidence>
<keyword evidence="3" id="KW-1185">Reference proteome</keyword>
<gene>
    <name evidence="2" type="ORF">CKO13_03115</name>
</gene>
<proteinExistence type="predicted"/>
<feature type="compositionally biased region" description="Basic residues" evidence="1">
    <location>
        <begin position="21"/>
        <end position="35"/>
    </location>
</feature>
<evidence type="ECO:0000313" key="3">
    <source>
        <dbReference type="Proteomes" id="UP000738126"/>
    </source>
</evidence>
<organism evidence="2 3">
    <name type="scientific">Halorhodospira neutriphila</name>
    <dbReference type="NCBI Taxonomy" id="168379"/>
    <lineage>
        <taxon>Bacteria</taxon>
        <taxon>Pseudomonadati</taxon>
        <taxon>Pseudomonadota</taxon>
        <taxon>Gammaproteobacteria</taxon>
        <taxon>Chromatiales</taxon>
        <taxon>Ectothiorhodospiraceae</taxon>
        <taxon>Halorhodospira</taxon>
    </lineage>
</organism>
<sequence>GGGVVRPGGNQRRGTAGRPARGCRRPRRRRLRPHPGHPAVPIDMDSQVEAAERHGGVRLGPRHGAQASR</sequence>
<comment type="caution">
    <text evidence="2">The sequence shown here is derived from an EMBL/GenBank/DDBJ whole genome shotgun (WGS) entry which is preliminary data.</text>
</comment>
<dbReference type="EMBL" id="NRSH01000020">
    <property type="protein sequence ID" value="MBK1726025.1"/>
    <property type="molecule type" value="Genomic_DNA"/>
</dbReference>
<feature type="non-terminal residue" evidence="2">
    <location>
        <position position="1"/>
    </location>
</feature>